<gene>
    <name evidence="2" type="ORF">GPM918_LOCUS25356</name>
    <name evidence="3" type="ORF">SRO942_LOCUS25364</name>
</gene>
<protein>
    <submittedName>
        <fullName evidence="2">Uncharacterized protein</fullName>
    </submittedName>
</protein>
<evidence type="ECO:0000256" key="1">
    <source>
        <dbReference type="SAM" id="MobiDB-lite"/>
    </source>
</evidence>
<dbReference type="EMBL" id="CAJNOQ010009814">
    <property type="protein sequence ID" value="CAF1234758.1"/>
    <property type="molecule type" value="Genomic_DNA"/>
</dbReference>
<feature type="region of interest" description="Disordered" evidence="1">
    <location>
        <begin position="115"/>
        <end position="139"/>
    </location>
</feature>
<sequence>MDHHPLDGTSTSRTISQSKRKFPLSYVLPKFDAAFNLAAQDPSPAEFGVRCRKKQQLVKTIRDDVVSTNGIDFYPTSCEFDRMAVSVKNQYPALYKIFGADMSLLTSALKQQFSRDRQMSGSPSEVVTKKRLSHGHPSSGRKLKFVKVELVARRKYLMEEKQQSEESLMQLSQQAESMRVLMNTTNYDSGQIKSKMDITYPHRQRIVREMKPIKEIVELYPALSVTNLFIREINCHCAPYDGDIIHALKSNCSRLVKHLEQPGKENTDEEEEPFAVLEHLIMKRYKHSKSYC</sequence>
<dbReference type="OrthoDB" id="9986928at2759"/>
<evidence type="ECO:0000313" key="3">
    <source>
        <dbReference type="EMBL" id="CAF3997298.1"/>
    </source>
</evidence>
<proteinExistence type="predicted"/>
<dbReference type="Proteomes" id="UP000681722">
    <property type="component" value="Unassembled WGS sequence"/>
</dbReference>
<dbReference type="AlphaFoldDB" id="A0A814YRU7"/>
<evidence type="ECO:0000313" key="4">
    <source>
        <dbReference type="Proteomes" id="UP000663829"/>
    </source>
</evidence>
<keyword evidence="4" id="KW-1185">Reference proteome</keyword>
<organism evidence="2 4">
    <name type="scientific">Didymodactylos carnosus</name>
    <dbReference type="NCBI Taxonomy" id="1234261"/>
    <lineage>
        <taxon>Eukaryota</taxon>
        <taxon>Metazoa</taxon>
        <taxon>Spiralia</taxon>
        <taxon>Gnathifera</taxon>
        <taxon>Rotifera</taxon>
        <taxon>Eurotatoria</taxon>
        <taxon>Bdelloidea</taxon>
        <taxon>Philodinida</taxon>
        <taxon>Philodinidae</taxon>
        <taxon>Didymodactylos</taxon>
    </lineage>
</organism>
<dbReference type="Proteomes" id="UP000663829">
    <property type="component" value="Unassembled WGS sequence"/>
</dbReference>
<evidence type="ECO:0000313" key="2">
    <source>
        <dbReference type="EMBL" id="CAF1234758.1"/>
    </source>
</evidence>
<comment type="caution">
    <text evidence="2">The sequence shown here is derived from an EMBL/GenBank/DDBJ whole genome shotgun (WGS) entry which is preliminary data.</text>
</comment>
<feature type="compositionally biased region" description="Basic residues" evidence="1">
    <location>
        <begin position="129"/>
        <end position="139"/>
    </location>
</feature>
<reference evidence="2" key="1">
    <citation type="submission" date="2021-02" db="EMBL/GenBank/DDBJ databases">
        <authorList>
            <person name="Nowell W R."/>
        </authorList>
    </citation>
    <scope>NUCLEOTIDE SEQUENCE</scope>
</reference>
<accession>A0A814YRU7</accession>
<name>A0A814YRU7_9BILA</name>
<dbReference type="EMBL" id="CAJOBC010009820">
    <property type="protein sequence ID" value="CAF3997298.1"/>
    <property type="molecule type" value="Genomic_DNA"/>
</dbReference>